<feature type="region of interest" description="Disordered" evidence="1">
    <location>
        <begin position="83"/>
        <end position="133"/>
    </location>
</feature>
<organism evidence="2 3">
    <name type="scientific">Hibiscus sabdariffa</name>
    <name type="common">roselle</name>
    <dbReference type="NCBI Taxonomy" id="183260"/>
    <lineage>
        <taxon>Eukaryota</taxon>
        <taxon>Viridiplantae</taxon>
        <taxon>Streptophyta</taxon>
        <taxon>Embryophyta</taxon>
        <taxon>Tracheophyta</taxon>
        <taxon>Spermatophyta</taxon>
        <taxon>Magnoliopsida</taxon>
        <taxon>eudicotyledons</taxon>
        <taxon>Gunneridae</taxon>
        <taxon>Pentapetalae</taxon>
        <taxon>rosids</taxon>
        <taxon>malvids</taxon>
        <taxon>Malvales</taxon>
        <taxon>Malvaceae</taxon>
        <taxon>Malvoideae</taxon>
        <taxon>Hibiscus</taxon>
    </lineage>
</organism>
<sequence>MPLVVEYVLKTFSLAIVDVRIDMSSSFPTISSSVSSTLMLLEAEHDLNAISLAFIDARLDMSASFLTMSDCKGSFCFADVSPSSGSTDYERFSEPCDSRNPKKPRWQDEEPPDTGGSLPPITDPPPTHFPSVVAAPRQPLSYKDSLMSDSNDNNMHEDEPLEEDDIEILEGEVTRTVVDGLISIQFSDRIQALAEKNFLTVLADGPWTIFGHYLTGEPWSPDFSPSQPHPSRVIAWIRLPGLPATLYKRSLIEEIGNCIGHVVRIDYQTESGCRGRFARDSS</sequence>
<gene>
    <name evidence="2" type="ORF">V6N12_060140</name>
</gene>
<accession>A0ABR2D6C0</accession>
<dbReference type="Proteomes" id="UP001472677">
    <property type="component" value="Unassembled WGS sequence"/>
</dbReference>
<keyword evidence="3" id="KW-1185">Reference proteome</keyword>
<evidence type="ECO:0000313" key="3">
    <source>
        <dbReference type="Proteomes" id="UP001472677"/>
    </source>
</evidence>
<proteinExistence type="predicted"/>
<dbReference type="PANTHER" id="PTHR31286">
    <property type="entry name" value="GLYCINE-RICH CELL WALL STRUCTURAL PROTEIN 1.8-LIKE"/>
    <property type="match status" value="1"/>
</dbReference>
<reference evidence="2 3" key="1">
    <citation type="journal article" date="2024" name="G3 (Bethesda)">
        <title>Genome assembly of Hibiscus sabdariffa L. provides insights into metabolisms of medicinal natural products.</title>
        <authorList>
            <person name="Kim T."/>
        </authorList>
    </citation>
    <scope>NUCLEOTIDE SEQUENCE [LARGE SCALE GENOMIC DNA]</scope>
    <source>
        <strain evidence="2">TK-2024</strain>
        <tissue evidence="2">Old leaves</tissue>
    </source>
</reference>
<dbReference type="EMBL" id="JBBPBM010000036">
    <property type="protein sequence ID" value="KAK8529357.1"/>
    <property type="molecule type" value="Genomic_DNA"/>
</dbReference>
<evidence type="ECO:0000256" key="1">
    <source>
        <dbReference type="SAM" id="MobiDB-lite"/>
    </source>
</evidence>
<name>A0ABR2D6C0_9ROSI</name>
<evidence type="ECO:0000313" key="2">
    <source>
        <dbReference type="EMBL" id="KAK8529357.1"/>
    </source>
</evidence>
<comment type="caution">
    <text evidence="2">The sequence shown here is derived from an EMBL/GenBank/DDBJ whole genome shotgun (WGS) entry which is preliminary data.</text>
</comment>
<dbReference type="PANTHER" id="PTHR31286:SF173">
    <property type="entry name" value="DUF4283 DOMAIN-CONTAINING PROTEIN"/>
    <property type="match status" value="1"/>
</dbReference>
<feature type="compositionally biased region" description="Basic and acidic residues" evidence="1">
    <location>
        <begin position="88"/>
        <end position="108"/>
    </location>
</feature>
<evidence type="ECO:0008006" key="4">
    <source>
        <dbReference type="Google" id="ProtNLM"/>
    </source>
</evidence>
<dbReference type="InterPro" id="IPR040256">
    <property type="entry name" value="At4g02000-like"/>
</dbReference>
<protein>
    <recommendedName>
        <fullName evidence="4">DUF4283 domain-containing protein</fullName>
    </recommendedName>
</protein>